<keyword evidence="2" id="KW-0812">Transmembrane</keyword>
<keyword evidence="2" id="KW-0472">Membrane</keyword>
<evidence type="ECO:0000313" key="4">
    <source>
        <dbReference type="EMBL" id="CAF4183860.1"/>
    </source>
</evidence>
<sequence>MEWTYSAYAGVNAAIAIILVIITSIVVTLSYCCSDKGQELINEIVIGVKPPKVEDDQDEDASSKKKRRYLWKTFKNSIIITFCLVAIAILTTAGGLIFEGCLLANARLLPNDNCPDYPMDCFVFNQKADTEPITQDPTFRCAPSNTAQFPSGNSDGVAVCFGWIIKLQSTKNILDQFGICTGVIGLFTTLLAIIIFLGESIITFVLGFLLLATSITFLCLVPSLSWSVAPITYAIIALGIIAGVFGIQLYLILPKPKDEKNHQSTPQSDKSSLDSPPHTAVPLSTSHTPKTTTTYRNKVGERQPQVFPESTTASNI</sequence>
<evidence type="ECO:0000256" key="2">
    <source>
        <dbReference type="SAM" id="Phobius"/>
    </source>
</evidence>
<evidence type="ECO:0000313" key="5">
    <source>
        <dbReference type="Proteomes" id="UP000663881"/>
    </source>
</evidence>
<feature type="transmembrane region" description="Helical" evidence="2">
    <location>
        <begin position="231"/>
        <end position="253"/>
    </location>
</feature>
<feature type="transmembrane region" description="Helical" evidence="2">
    <location>
        <begin position="74"/>
        <end position="98"/>
    </location>
</feature>
<feature type="compositionally biased region" description="Low complexity" evidence="1">
    <location>
        <begin position="285"/>
        <end position="294"/>
    </location>
</feature>
<feature type="transmembrane region" description="Helical" evidence="2">
    <location>
        <begin position="6"/>
        <end position="32"/>
    </location>
</feature>
<dbReference type="OrthoDB" id="10044696at2759"/>
<gene>
    <name evidence="4" type="ORF">OKA104_LOCUS40032</name>
    <name evidence="3" type="ORF">VCS650_LOCUS23437</name>
</gene>
<dbReference type="EMBL" id="CAJNON010000276">
    <property type="protein sequence ID" value="CAF1162464.1"/>
    <property type="molecule type" value="Genomic_DNA"/>
</dbReference>
<reference evidence="4" key="1">
    <citation type="submission" date="2021-02" db="EMBL/GenBank/DDBJ databases">
        <authorList>
            <person name="Nowell W R."/>
        </authorList>
    </citation>
    <scope>NUCLEOTIDE SEQUENCE</scope>
</reference>
<dbReference type="Proteomes" id="UP000663881">
    <property type="component" value="Unassembled WGS sequence"/>
</dbReference>
<evidence type="ECO:0000313" key="3">
    <source>
        <dbReference type="EMBL" id="CAF1162464.1"/>
    </source>
</evidence>
<protein>
    <submittedName>
        <fullName evidence="4">Uncharacterized protein</fullName>
    </submittedName>
</protein>
<evidence type="ECO:0000256" key="1">
    <source>
        <dbReference type="SAM" id="MobiDB-lite"/>
    </source>
</evidence>
<keyword evidence="2" id="KW-1133">Transmembrane helix</keyword>
<organism evidence="4 5">
    <name type="scientific">Adineta steineri</name>
    <dbReference type="NCBI Taxonomy" id="433720"/>
    <lineage>
        <taxon>Eukaryota</taxon>
        <taxon>Metazoa</taxon>
        <taxon>Spiralia</taxon>
        <taxon>Gnathifera</taxon>
        <taxon>Rotifera</taxon>
        <taxon>Eurotatoria</taxon>
        <taxon>Bdelloidea</taxon>
        <taxon>Adinetida</taxon>
        <taxon>Adinetidae</taxon>
        <taxon>Adineta</taxon>
    </lineage>
</organism>
<proteinExistence type="predicted"/>
<dbReference type="Proteomes" id="UP000663891">
    <property type="component" value="Unassembled WGS sequence"/>
</dbReference>
<name>A0A820A4P2_9BILA</name>
<feature type="region of interest" description="Disordered" evidence="1">
    <location>
        <begin position="260"/>
        <end position="316"/>
    </location>
</feature>
<dbReference type="AlphaFoldDB" id="A0A820A4P2"/>
<dbReference type="EMBL" id="CAJOAY010008299">
    <property type="protein sequence ID" value="CAF4183860.1"/>
    <property type="molecule type" value="Genomic_DNA"/>
</dbReference>
<comment type="caution">
    <text evidence="4">The sequence shown here is derived from an EMBL/GenBank/DDBJ whole genome shotgun (WGS) entry which is preliminary data.</text>
</comment>
<feature type="compositionally biased region" description="Polar residues" evidence="1">
    <location>
        <begin position="263"/>
        <end position="274"/>
    </location>
</feature>
<feature type="transmembrane region" description="Helical" evidence="2">
    <location>
        <begin position="176"/>
        <end position="197"/>
    </location>
</feature>
<accession>A0A820A4P2</accession>
<feature type="transmembrane region" description="Helical" evidence="2">
    <location>
        <begin position="204"/>
        <end position="225"/>
    </location>
</feature>